<dbReference type="Gene3D" id="3.30.559.30">
    <property type="entry name" value="Nonribosomal peptide synthetase, condensation domain"/>
    <property type="match status" value="2"/>
</dbReference>
<dbReference type="InterPro" id="IPR050091">
    <property type="entry name" value="PKS_NRPS_Biosynth_Enz"/>
</dbReference>
<dbReference type="CDD" id="cd02440">
    <property type="entry name" value="AdoMet_MTases"/>
    <property type="match status" value="1"/>
</dbReference>
<dbReference type="EMBL" id="CR378668">
    <property type="protein sequence ID" value="CAG20078.1"/>
    <property type="molecule type" value="Genomic_DNA"/>
</dbReference>
<evidence type="ECO:0000313" key="15">
    <source>
        <dbReference type="Proteomes" id="UP000000593"/>
    </source>
</evidence>
<feature type="domain" description="Ketosynthase family 3 (KS3)" evidence="13">
    <location>
        <begin position="11"/>
        <end position="434"/>
    </location>
</feature>
<dbReference type="GO" id="GO:0004315">
    <property type="term" value="F:3-oxoacyl-[acyl-carrier-protein] synthase activity"/>
    <property type="evidence" value="ECO:0007669"/>
    <property type="project" value="InterPro"/>
</dbReference>
<dbReference type="SUPFAM" id="SSF56801">
    <property type="entry name" value="Acetyl-CoA synthetase-like"/>
    <property type="match status" value="1"/>
</dbReference>
<dbReference type="InterPro" id="IPR020841">
    <property type="entry name" value="PKS_Beta-ketoAc_synthase_dom"/>
</dbReference>
<evidence type="ECO:0000256" key="5">
    <source>
        <dbReference type="ARBA" id="ARBA00022553"/>
    </source>
</evidence>
<evidence type="ECO:0000259" key="13">
    <source>
        <dbReference type="PROSITE" id="PS52004"/>
    </source>
</evidence>
<evidence type="ECO:0000313" key="14">
    <source>
        <dbReference type="EMBL" id="CAG20078.1"/>
    </source>
</evidence>
<comment type="pathway">
    <text evidence="2">Lipid metabolism; fatty acid biosynthesis.</text>
</comment>
<dbReference type="eggNOG" id="COG3321">
    <property type="taxonomic scope" value="Bacteria"/>
</dbReference>
<dbReference type="InterPro" id="IPR006162">
    <property type="entry name" value="Ppantetheine_attach_site"/>
</dbReference>
<dbReference type="eggNOG" id="COG1020">
    <property type="taxonomic scope" value="Bacteria"/>
</dbReference>
<dbReference type="InterPro" id="IPR042099">
    <property type="entry name" value="ANL_N_sf"/>
</dbReference>
<evidence type="ECO:0000256" key="8">
    <source>
        <dbReference type="ARBA" id="ARBA00022737"/>
    </source>
</evidence>
<dbReference type="SUPFAM" id="SSF51735">
    <property type="entry name" value="NAD(P)-binding Rossmann-fold domains"/>
    <property type="match status" value="1"/>
</dbReference>
<dbReference type="PANTHER" id="PTHR43775:SF37">
    <property type="entry name" value="SI:DKEY-61P9.11"/>
    <property type="match status" value="1"/>
</dbReference>
<dbReference type="CDD" id="cd00833">
    <property type="entry name" value="PKS"/>
    <property type="match status" value="1"/>
</dbReference>
<dbReference type="FunFam" id="3.30.559.10:FF:000023">
    <property type="entry name" value="Non-ribosomal peptide synthetase"/>
    <property type="match status" value="1"/>
</dbReference>
<dbReference type="InterPro" id="IPR013968">
    <property type="entry name" value="PKS_KR"/>
</dbReference>
<dbReference type="FunFam" id="3.30.559.30:FF:000006">
    <property type="entry name" value="Yersiniabactin polyketide/non-ribosomal peptide synthetase"/>
    <property type="match status" value="1"/>
</dbReference>
<dbReference type="InterPro" id="IPR001242">
    <property type="entry name" value="Condensation_dom"/>
</dbReference>
<dbReference type="Pfam" id="PF08659">
    <property type="entry name" value="KR"/>
    <property type="match status" value="1"/>
</dbReference>
<dbReference type="GO" id="GO:0005737">
    <property type="term" value="C:cytoplasm"/>
    <property type="evidence" value="ECO:0007669"/>
    <property type="project" value="TreeGrafter"/>
</dbReference>
<dbReference type="InterPro" id="IPR057737">
    <property type="entry name" value="Condensation_MtbB-like"/>
</dbReference>
<dbReference type="Gene3D" id="3.40.50.150">
    <property type="entry name" value="Vaccinia Virus protein VP39"/>
    <property type="match status" value="1"/>
</dbReference>
<accession>Q6LRJ8</accession>
<dbReference type="FunFam" id="3.40.47.10:FF:000042">
    <property type="entry name" value="Polyketide synthase Pks13"/>
    <property type="match status" value="1"/>
</dbReference>
<dbReference type="PROSITE" id="PS00455">
    <property type="entry name" value="AMP_BINDING"/>
    <property type="match status" value="1"/>
</dbReference>
<comment type="cofactor">
    <cofactor evidence="1">
        <name>pantetheine 4'-phosphate</name>
        <dbReference type="ChEBI" id="CHEBI:47942"/>
    </cofactor>
</comment>
<dbReference type="InterPro" id="IPR014031">
    <property type="entry name" value="Ketoacyl_synth_C"/>
</dbReference>
<dbReference type="Pfam" id="PF08242">
    <property type="entry name" value="Methyltransf_12"/>
    <property type="match status" value="1"/>
</dbReference>
<dbReference type="Pfam" id="PF00668">
    <property type="entry name" value="Condensation"/>
    <property type="match status" value="2"/>
</dbReference>
<dbReference type="PROSITE" id="PS00606">
    <property type="entry name" value="KS3_1"/>
    <property type="match status" value="1"/>
</dbReference>
<evidence type="ECO:0000256" key="11">
    <source>
        <dbReference type="ARBA" id="ARBA00023268"/>
    </source>
</evidence>
<dbReference type="InterPro" id="IPR057326">
    <property type="entry name" value="KR_dom"/>
</dbReference>
<evidence type="ECO:0000259" key="12">
    <source>
        <dbReference type="PROSITE" id="PS50075"/>
    </source>
</evidence>
<evidence type="ECO:0000256" key="7">
    <source>
        <dbReference type="ARBA" id="ARBA00022679"/>
    </source>
</evidence>
<dbReference type="Pfam" id="PF16197">
    <property type="entry name" value="KAsynt_C_assoc"/>
    <property type="match status" value="1"/>
</dbReference>
<dbReference type="SMART" id="SM00822">
    <property type="entry name" value="PKS_KR"/>
    <property type="match status" value="1"/>
</dbReference>
<keyword evidence="4" id="KW-0596">Phosphopantetheine</keyword>
<feature type="domain" description="Carrier" evidence="12">
    <location>
        <begin position="1587"/>
        <end position="1662"/>
    </location>
</feature>
<sequence length="3382" mass="375245">MEKFETMYGNSDPVAVIGLACRYPKAPDAETFWHNLVNGITGQSHFSESELKQAGISPDIYKRDNFVASGAVIEKPDYFDAALFGYSPNEALSIDPQQRLFLQNVWHALEHAGYPPTKVKTKTGVFGSIRTSTYTSFKNFDVTQVGQVKGLQALIGNDKDYLATRVSHKLNLTGPAFTVQTACSSSLVAIHLASESLRSGECDMAIAGGVAVSFPQKSGYEYQPGMIFSPDGLCRPFDINANGTFGGHGVGSVVLKRLDNALQDGDNILAVLRGSAINNDGQDKVGFTAPSVSGQAQVLSDAIHLADVTPDDVEMIETHGTGTKLGDPIEVTAIKQAYQRPHAAKPCYLGSVKSSLGHLDTAAGIASLIKTVLSVSRGKIPASLNIEQPNPELQLEGSGFDLAVKTLDWPSKIRTAAVSSFGIGGTNCHILVQSAPDIAQSTSTKNSSTPSLLISANSEFSLRELAKEYAALLSESTNFDDIAFSALTTRVTNLPFRLAVKCEASSAASLEHFSTSGEAGIALHVGRQPAQTKMTWCFTGQGSQYAGMGRELYLACSTFRQSIDASQSYSQDLTEYPLSEVMFGDKTDLLEQTDYAQLAIVAFEIAMMEHWKAKGFSPDVVLGHSVGEFAACVAGGYLTHQQAIQLVAERGRLMHKCARRDVGAMLAVFASEQDYKKITALSKLDLAACNGLHHWVFSGHAAAIEAAKVELDSTEINFRILDVPCAAHSKLLDDILLPFSDFATTLSATAGTIPLISSLTGQLVTSATELDGHYWSRHIRQPVKFRQALETALSQGSQIFVEMGPAGHLSSIGKRENWQKETTWLSAHKHDCEHDKSTLNVLRGLYVAGLNADWTSLFSISGHKCDLPLYAFNEQKYWYEIDTHTKTNSSKDNTKDAILIPKTLEACYDQLRCSAIHHFVQTCCVHKKFTLKDVIRGGRLLPRYRSLVSTLLNVLVDHSYYTQKHGGFERTKSPLPTIDLIAAELRERLEKSSDETRLSLSLISNLAQSPSALKARLSSFEHIFDSATEQCVEVDTLLTQAKEYRTSAFKKATPALTSNSGLIYQDWSPAKTEGDLQAAVSRNIALLVKEDISEWQISLSSTYSVNELGNVAISSFSGMWGQVKYQIHAKSPRGNWKWLAEVSTKGFVSSGNTELRPSPHNYYQWQWQAIESGKPCRTLSSDIIGKALSRSGEIVQVNSGQNLISLPEGNLSEVTASMANALSSDYETLYVLASDSVHVQAEDEIKPEKLALVSMLRVARKEYPNRHIVMLDMKSSEPKLIAQVIKNAPFDNSPEIAYRGKSYFRPSLKHANTSGNPVPTQWFTTEGWHLVTGGMGGIGRLIIEWLAHSGAKHIAVLGRTIHNDWEAFAQKIGAMGCIIQTLTCDLSKQGELENILSEWKPGLPIIGAFHAAGCPAHGLLANWSREDSTALLQTKSLAIRTLHQWLETQNAQYLIGFSSSAVLGAKGQGLYAVSNAYLDGFAFEQSGRSRCHVMSISWGAWDKVGMTSDQVLVNKLAEEGMHTIHAQEGLWHLSQCLLNGLPHSLAMNIENSHPNFEGFFGSRPARIEANNLSSSCTSAESTPVTLSELPEWLRGRIDYQLGISGSVDIDKSQDLLQLGMDSLQFLELSAAIQKQFDLKINADEAYQDMSIEGLSSLIQEKLKNNNGTSPTLPFIIEKNDKYAPFPLTPIQHAYWIGRESWIEYGGIACHVVFEWDKDLSNFDPQQFENAWNALIKRHDMLRMTVTPEGEQIIQAKVPSFQIPQLDLRYLSESEQKNELMNIRNAMSYDVRPADVWPLFDLRLSRISDKKIRLHINLDLLQFDVQSFKIMMDDLSVAYQGLALSEMPITFRDYVIHEHKLRQEPDWKASWDYWQQAIPTLPKAPKLPLNPLHDSDNPTFITLEGKLDSVLWKTLKSEWQKWGVTPSAGLLTLFAEALSQCAQSPDFTLNMTFFNRQPFHEDVQNIIGDFTSVLLMDFMLSKPATIKNRMLETQNKLWKRLGHSQVNGVEVIREMARHLKTNGKMSAHDASLPLTPVVFTSMLGMSMDGMDIEKAMTSMLGKPVFVLSQTPQVWLDHQIMEVDGDLVFNWYCMEGVLEEGLLNKLFSNYNQKLSDTASNPILMEHLPEVMQSESIRQADSKNSVITLPQISSDLKVSLPEIDYHTEDEVKTAWESLEYQALCGLWNTLIKHQLFTCQGKAYSLENIRRQLKVAEKHFKLIDLWLDQLCRDEVLNKTEFGFEFSGVFPTPPKSSLPDENWCKCLSQYLAENIQSHPSLLDGSKSALEILFKDNDVTDSLYRTNPSLKLLNNSAARVVKELAAGSLNSLNILEVGAGTASTTLEVLAKANNTINHYCFTDISPVFLQEAKLKLADYPQVSYELFDINKPANTNLSVKEGYHVILAVNVLHDAENLPETLSRLRGLLAHDGHLILIEATDQFSPMQLATVGFIEGINAFSDFREQQKSAMLGLPAWLTLLEKNGFEPQLAFPESERSVLRQHLIVAKTTHSKHNRPDISEAIITHESTSFEALTDSKLNSNALDKVRLAWSSMLNCEVANASDFFLSGGDSLMATKMVVELNKKGFSKASLPLIFEKSVLEDFVTAISDEPDIDIHGRTCSFQEKQVEHIRNVWATLLNQSVLDSTDFFQSGGDSLMATKMVVELQKFGIPNASLQQIFEQPVFSDFCDAIYDSGSSRQSDSLLNMADKDEHIQKNEYYLTPLQNAYWLGESEMFSLGNGIAHFYAELEIQHLDQTRFTQAWNQLIAAHSQLRGTIKDGKYCIDDDVPYYQPQYVDLTAMDEPNKQHIVDDARRRITANGVPTDQWPLFDINIIQTDTKTSLVHLVVDLVVADGRSLSTIFKHLQELYQAPHTKLVLPSLTAGEYLKELDGLKNSSGYNVAKDYWLNRLSSLPEAPTLPLNDDRSEALSQSVLTHRINKEEWAQLQHVSLANNVLPSMTMLTTFCMVLRKWSETKHFSINVLHSNRQRVQSGSDSVIGNLSTTSMLEVNATEQKPFIDFVKQIQLQMSDDLAHAIFDGQQVLTEKNRYNRNFNTGMPVVFNDTTSVGQNQSLNMGKLNEFGAQTPHVYLDCMLIASPCGGIDIKWTIQETHLKSDIFNAMFHAYVKSVTTIPSLSWENPLSLPIDDLQLKTRDQANATSTQLSLPDRNGRKRPTDTLCDLIRNGVELHPEGLAIQQGDIELTYTQVWNASISLASKILANHNDSPLVAIVMNKGWEQVISAIAIMLAGKAYMPIDASYPQKRIKDLLEQGDVNTIIAQSDLTNELGQKSGYQILVPCLSSKISSHFTLPSVESSDLAYVIFTSGSTGKPKGVMMEHKAVVNTLLDINQRINLTIDDKILAISALNFDLSVFDIFSTLSQGATPCDP</sequence>
<dbReference type="GO" id="GO:0071770">
    <property type="term" value="P:DIM/DIP cell wall layer assembly"/>
    <property type="evidence" value="ECO:0007669"/>
    <property type="project" value="TreeGrafter"/>
</dbReference>
<organism evidence="14 15">
    <name type="scientific">Photobacterium profundum (strain SS9)</name>
    <dbReference type="NCBI Taxonomy" id="298386"/>
    <lineage>
        <taxon>Bacteria</taxon>
        <taxon>Pseudomonadati</taxon>
        <taxon>Pseudomonadota</taxon>
        <taxon>Gammaproteobacteria</taxon>
        <taxon>Vibrionales</taxon>
        <taxon>Vibrionaceae</taxon>
        <taxon>Photobacterium</taxon>
    </lineage>
</organism>
<dbReference type="Pfam" id="PF00698">
    <property type="entry name" value="Acyl_transf_1"/>
    <property type="match status" value="1"/>
</dbReference>
<feature type="domain" description="Carrier" evidence="12">
    <location>
        <begin position="2617"/>
        <end position="2691"/>
    </location>
</feature>
<proteinExistence type="inferred from homology"/>
<dbReference type="Gene3D" id="3.30.70.3290">
    <property type="match status" value="1"/>
</dbReference>
<name>Q6LRJ8_PHOPR</name>
<dbReference type="Gene3D" id="3.40.50.12780">
    <property type="entry name" value="N-terminal domain of ligase-like"/>
    <property type="match status" value="1"/>
</dbReference>
<dbReference type="GO" id="GO:0006633">
    <property type="term" value="P:fatty acid biosynthetic process"/>
    <property type="evidence" value="ECO:0007669"/>
    <property type="project" value="UniProtKB-UniPathway"/>
</dbReference>
<dbReference type="InterPro" id="IPR036736">
    <property type="entry name" value="ACP-like_sf"/>
</dbReference>
<dbReference type="InterPro" id="IPR016039">
    <property type="entry name" value="Thiolase-like"/>
</dbReference>
<dbReference type="Gene3D" id="3.40.50.720">
    <property type="entry name" value="NAD(P)-binding Rossmann-like Domain"/>
    <property type="match status" value="1"/>
</dbReference>
<keyword evidence="5" id="KW-0597">Phosphoprotein</keyword>
<dbReference type="GO" id="GO:0009403">
    <property type="term" value="P:toxin biosynthetic process"/>
    <property type="evidence" value="ECO:0007669"/>
    <property type="project" value="UniProtKB-ARBA"/>
</dbReference>
<dbReference type="STRING" id="298386.PBPRA1667"/>
<comment type="similarity">
    <text evidence="3">Belongs to the short-chain dehydrogenases/reductases (SDR) family.</text>
</comment>
<keyword evidence="9" id="KW-0276">Fatty acid metabolism</keyword>
<dbReference type="GO" id="GO:0004312">
    <property type="term" value="F:fatty acid synthase activity"/>
    <property type="evidence" value="ECO:0007669"/>
    <property type="project" value="TreeGrafter"/>
</dbReference>
<dbReference type="Gene3D" id="3.40.366.10">
    <property type="entry name" value="Malonyl-Coenzyme A Acyl Carrier Protein, domain 2"/>
    <property type="match status" value="1"/>
</dbReference>
<dbReference type="RefSeq" id="WP_011218391.1">
    <property type="nucleotide sequence ID" value="NC_006370.1"/>
</dbReference>
<keyword evidence="15" id="KW-1185">Reference proteome</keyword>
<gene>
    <name evidence="14" type="ordered locus">PBPRA1667</name>
</gene>
<dbReference type="PROSITE" id="PS52004">
    <property type="entry name" value="KS3_2"/>
    <property type="match status" value="1"/>
</dbReference>
<keyword evidence="7" id="KW-0808">Transferase</keyword>
<dbReference type="GO" id="GO:0016874">
    <property type="term" value="F:ligase activity"/>
    <property type="evidence" value="ECO:0007669"/>
    <property type="project" value="UniProtKB-KW"/>
</dbReference>
<dbReference type="InterPro" id="IPR001227">
    <property type="entry name" value="Ac_transferase_dom_sf"/>
</dbReference>
<dbReference type="KEGG" id="ppr:PBPRA1667"/>
<evidence type="ECO:0000256" key="4">
    <source>
        <dbReference type="ARBA" id="ARBA00022450"/>
    </source>
</evidence>
<dbReference type="InterPro" id="IPR016035">
    <property type="entry name" value="Acyl_Trfase/lysoPLipase"/>
</dbReference>
<evidence type="ECO:0000256" key="6">
    <source>
        <dbReference type="ARBA" id="ARBA00022598"/>
    </source>
</evidence>
<dbReference type="SUPFAM" id="SSF53335">
    <property type="entry name" value="S-adenosyl-L-methionine-dependent methyltransferases"/>
    <property type="match status" value="1"/>
</dbReference>
<dbReference type="InterPro" id="IPR023213">
    <property type="entry name" value="CAT-like_dom_sf"/>
</dbReference>
<dbReference type="PROSITE" id="PS50075">
    <property type="entry name" value="CARRIER"/>
    <property type="match status" value="3"/>
</dbReference>
<dbReference type="Gene3D" id="3.40.47.10">
    <property type="match status" value="1"/>
</dbReference>
<dbReference type="SUPFAM" id="SSF53901">
    <property type="entry name" value="Thiolase-like"/>
    <property type="match status" value="1"/>
</dbReference>
<dbReference type="SMART" id="SM00827">
    <property type="entry name" value="PKS_AT"/>
    <property type="match status" value="1"/>
</dbReference>
<dbReference type="UniPathway" id="UPA00094"/>
<dbReference type="SUPFAM" id="SSF47336">
    <property type="entry name" value="ACP-like"/>
    <property type="match status" value="3"/>
</dbReference>
<feature type="domain" description="Carrier" evidence="12">
    <location>
        <begin position="2533"/>
        <end position="2607"/>
    </location>
</feature>
<protein>
    <submittedName>
        <fullName evidence="14">Beta-ketoacyl synthase</fullName>
    </submittedName>
</protein>
<dbReference type="Pfam" id="PF00550">
    <property type="entry name" value="PP-binding"/>
    <property type="match status" value="3"/>
</dbReference>
<dbReference type="Proteomes" id="UP000000593">
    <property type="component" value="Chromosome 1"/>
</dbReference>
<evidence type="ECO:0000256" key="9">
    <source>
        <dbReference type="ARBA" id="ARBA00022832"/>
    </source>
</evidence>
<dbReference type="Gene3D" id="3.30.559.10">
    <property type="entry name" value="Chloramphenicol acetyltransferase-like domain"/>
    <property type="match status" value="2"/>
</dbReference>
<evidence type="ECO:0000256" key="3">
    <source>
        <dbReference type="ARBA" id="ARBA00006484"/>
    </source>
</evidence>
<dbReference type="InterPro" id="IPR020845">
    <property type="entry name" value="AMP-binding_CS"/>
</dbReference>
<dbReference type="Gene3D" id="1.10.1200.10">
    <property type="entry name" value="ACP-like"/>
    <property type="match status" value="3"/>
</dbReference>
<dbReference type="GO" id="GO:0005886">
    <property type="term" value="C:plasma membrane"/>
    <property type="evidence" value="ECO:0007669"/>
    <property type="project" value="TreeGrafter"/>
</dbReference>
<evidence type="ECO:0000256" key="10">
    <source>
        <dbReference type="ARBA" id="ARBA00023098"/>
    </source>
</evidence>
<dbReference type="eggNOG" id="COG1028">
    <property type="taxonomic scope" value="Bacteria"/>
</dbReference>
<dbReference type="CDD" id="cd19535">
    <property type="entry name" value="Cyc_NRPS"/>
    <property type="match status" value="1"/>
</dbReference>
<evidence type="ECO:0000256" key="1">
    <source>
        <dbReference type="ARBA" id="ARBA00001957"/>
    </source>
</evidence>
<dbReference type="Pfam" id="PF00501">
    <property type="entry name" value="AMP-binding"/>
    <property type="match status" value="1"/>
</dbReference>
<dbReference type="InterPro" id="IPR032821">
    <property type="entry name" value="PKS_assoc"/>
</dbReference>
<dbReference type="InterPro" id="IPR009081">
    <property type="entry name" value="PP-bd_ACP"/>
</dbReference>
<dbReference type="InterPro" id="IPR000873">
    <property type="entry name" value="AMP-dep_synth/lig_dom"/>
</dbReference>
<dbReference type="InterPro" id="IPR018201">
    <property type="entry name" value="Ketoacyl_synth_AS"/>
</dbReference>
<dbReference type="SUPFAM" id="SSF52151">
    <property type="entry name" value="FabD/lysophospholipase-like"/>
    <property type="match status" value="1"/>
</dbReference>
<dbReference type="Pfam" id="PF00109">
    <property type="entry name" value="ketoacyl-synt"/>
    <property type="match status" value="1"/>
</dbReference>
<dbReference type="InterPro" id="IPR014043">
    <property type="entry name" value="Acyl_transferase_dom"/>
</dbReference>
<dbReference type="SMART" id="SM00825">
    <property type="entry name" value="PKS_KS"/>
    <property type="match status" value="1"/>
</dbReference>
<dbReference type="SUPFAM" id="SSF52777">
    <property type="entry name" value="CoA-dependent acyltransferases"/>
    <property type="match status" value="4"/>
</dbReference>
<dbReference type="InterPro" id="IPR036291">
    <property type="entry name" value="NAD(P)-bd_dom_sf"/>
</dbReference>
<keyword evidence="6" id="KW-0436">Ligase</keyword>
<dbReference type="HOGENOM" id="CLU_000022_33_1_6"/>
<dbReference type="InterPro" id="IPR013217">
    <property type="entry name" value="Methyltransf_12"/>
</dbReference>
<keyword evidence="8" id="KW-0677">Repeat</keyword>
<dbReference type="PROSITE" id="PS00012">
    <property type="entry name" value="PHOSPHOPANTETHEINE"/>
    <property type="match status" value="3"/>
</dbReference>
<keyword evidence="11" id="KW-0511">Multifunctional enzyme</keyword>
<keyword evidence="10" id="KW-0443">Lipid metabolism</keyword>
<evidence type="ECO:0000256" key="2">
    <source>
        <dbReference type="ARBA" id="ARBA00005194"/>
    </source>
</evidence>
<dbReference type="CDD" id="cd05274">
    <property type="entry name" value="KR_FAS_SDR_x"/>
    <property type="match status" value="1"/>
</dbReference>
<dbReference type="SUPFAM" id="SSF55048">
    <property type="entry name" value="Probable ACP-binding domain of malonyl-CoA ACP transacylase"/>
    <property type="match status" value="1"/>
</dbReference>
<reference evidence="15" key="1">
    <citation type="journal article" date="2005" name="Science">
        <title>Life at depth: Photobacterium profundum genome sequence and expression analysis.</title>
        <authorList>
            <person name="Vezzi A."/>
            <person name="Campanaro S."/>
            <person name="D'Angelo M."/>
            <person name="Simonato F."/>
            <person name="Vitulo N."/>
            <person name="Lauro F.M."/>
            <person name="Cestaro A."/>
            <person name="Malacrida G."/>
            <person name="Simionati B."/>
            <person name="Cannata N."/>
            <person name="Romualdi C."/>
            <person name="Bartlett D.H."/>
            <person name="Valle G."/>
        </authorList>
    </citation>
    <scope>NUCLEOTIDE SEQUENCE [LARGE SCALE GENOMIC DNA]</scope>
    <source>
        <strain evidence="15">ATCC BAA-1253 / SS9</strain>
    </source>
</reference>
<dbReference type="InterPro" id="IPR029063">
    <property type="entry name" value="SAM-dependent_MTases_sf"/>
</dbReference>
<dbReference type="Pfam" id="PF02801">
    <property type="entry name" value="Ketoacyl-synt_C"/>
    <property type="match status" value="1"/>
</dbReference>
<dbReference type="InterPro" id="IPR014030">
    <property type="entry name" value="Ketoacyl_synth_N"/>
</dbReference>
<dbReference type="PANTHER" id="PTHR43775">
    <property type="entry name" value="FATTY ACID SYNTHASE"/>
    <property type="match status" value="1"/>
</dbReference>
<dbReference type="InterPro" id="IPR016036">
    <property type="entry name" value="Malonyl_transacylase_ACP-bd"/>
</dbReference>